<dbReference type="AlphaFoldDB" id="A0A0A9EFQ2"/>
<reference evidence="1" key="2">
    <citation type="journal article" date="2015" name="Data Brief">
        <title>Shoot transcriptome of the giant reed, Arundo donax.</title>
        <authorList>
            <person name="Barrero R.A."/>
            <person name="Guerrero F.D."/>
            <person name="Moolhuijzen P."/>
            <person name="Goolsby J.A."/>
            <person name="Tidwell J."/>
            <person name="Bellgard S.E."/>
            <person name="Bellgard M.I."/>
        </authorList>
    </citation>
    <scope>NUCLEOTIDE SEQUENCE</scope>
    <source>
        <tissue evidence="1">Shoot tissue taken approximately 20 cm above the soil surface</tissue>
    </source>
</reference>
<proteinExistence type="predicted"/>
<sequence>MPRAPSTQPTKLGFLLVYSPAL</sequence>
<evidence type="ECO:0000313" key="1">
    <source>
        <dbReference type="EMBL" id="JAD98911.1"/>
    </source>
</evidence>
<dbReference type="EMBL" id="GBRH01198984">
    <property type="protein sequence ID" value="JAD98911.1"/>
    <property type="molecule type" value="Transcribed_RNA"/>
</dbReference>
<organism evidence="1">
    <name type="scientific">Arundo donax</name>
    <name type="common">Giant reed</name>
    <name type="synonym">Donax arundinaceus</name>
    <dbReference type="NCBI Taxonomy" id="35708"/>
    <lineage>
        <taxon>Eukaryota</taxon>
        <taxon>Viridiplantae</taxon>
        <taxon>Streptophyta</taxon>
        <taxon>Embryophyta</taxon>
        <taxon>Tracheophyta</taxon>
        <taxon>Spermatophyta</taxon>
        <taxon>Magnoliopsida</taxon>
        <taxon>Liliopsida</taxon>
        <taxon>Poales</taxon>
        <taxon>Poaceae</taxon>
        <taxon>PACMAD clade</taxon>
        <taxon>Arundinoideae</taxon>
        <taxon>Arundineae</taxon>
        <taxon>Arundo</taxon>
    </lineage>
</organism>
<accession>A0A0A9EFQ2</accession>
<reference evidence="1" key="1">
    <citation type="submission" date="2014-09" db="EMBL/GenBank/DDBJ databases">
        <authorList>
            <person name="Magalhaes I.L.F."/>
            <person name="Oliveira U."/>
            <person name="Santos F.R."/>
            <person name="Vidigal T.H.D.A."/>
            <person name="Brescovit A.D."/>
            <person name="Santos A.J."/>
        </authorList>
    </citation>
    <scope>NUCLEOTIDE SEQUENCE</scope>
    <source>
        <tissue evidence="1">Shoot tissue taken approximately 20 cm above the soil surface</tissue>
    </source>
</reference>
<name>A0A0A9EFQ2_ARUDO</name>
<protein>
    <submittedName>
        <fullName evidence="1">Uncharacterized protein</fullName>
    </submittedName>
</protein>